<protein>
    <recommendedName>
        <fullName evidence="1">F-box domain-containing protein</fullName>
    </recommendedName>
</protein>
<evidence type="ECO:0000313" key="3">
    <source>
        <dbReference type="Proteomes" id="UP001213000"/>
    </source>
</evidence>
<dbReference type="Proteomes" id="UP001213000">
    <property type="component" value="Unassembled WGS sequence"/>
</dbReference>
<evidence type="ECO:0000259" key="1">
    <source>
        <dbReference type="Pfam" id="PF12937"/>
    </source>
</evidence>
<dbReference type="AlphaFoldDB" id="A0AAD5VVY8"/>
<dbReference type="EMBL" id="JANIEX010000244">
    <property type="protein sequence ID" value="KAJ3570303.1"/>
    <property type="molecule type" value="Genomic_DNA"/>
</dbReference>
<dbReference type="Gene3D" id="1.20.1280.50">
    <property type="match status" value="1"/>
</dbReference>
<reference evidence="2" key="1">
    <citation type="submission" date="2022-07" db="EMBL/GenBank/DDBJ databases">
        <title>Genome Sequence of Leucocoprinus birnbaumii.</title>
        <authorList>
            <person name="Buettner E."/>
        </authorList>
    </citation>
    <scope>NUCLEOTIDE SEQUENCE</scope>
    <source>
        <strain evidence="2">VT141</strain>
    </source>
</reference>
<gene>
    <name evidence="2" type="ORF">NP233_g4493</name>
</gene>
<dbReference type="Pfam" id="PF12937">
    <property type="entry name" value="F-box-like"/>
    <property type="match status" value="1"/>
</dbReference>
<comment type="caution">
    <text evidence="2">The sequence shown here is derived from an EMBL/GenBank/DDBJ whole genome shotgun (WGS) entry which is preliminary data.</text>
</comment>
<name>A0AAD5VVY8_9AGAR</name>
<dbReference type="InterPro" id="IPR001810">
    <property type="entry name" value="F-box_dom"/>
</dbReference>
<keyword evidence="3" id="KW-1185">Reference proteome</keyword>
<organism evidence="2 3">
    <name type="scientific">Leucocoprinus birnbaumii</name>
    <dbReference type="NCBI Taxonomy" id="56174"/>
    <lineage>
        <taxon>Eukaryota</taxon>
        <taxon>Fungi</taxon>
        <taxon>Dikarya</taxon>
        <taxon>Basidiomycota</taxon>
        <taxon>Agaricomycotina</taxon>
        <taxon>Agaricomycetes</taxon>
        <taxon>Agaricomycetidae</taxon>
        <taxon>Agaricales</taxon>
        <taxon>Agaricineae</taxon>
        <taxon>Agaricaceae</taxon>
        <taxon>Leucocoprinus</taxon>
    </lineage>
</organism>
<evidence type="ECO:0000313" key="2">
    <source>
        <dbReference type="EMBL" id="KAJ3570303.1"/>
    </source>
</evidence>
<feature type="domain" description="F-box" evidence="1">
    <location>
        <begin position="5"/>
        <end position="59"/>
    </location>
</feature>
<sequence length="277" mass="31412">MMPTIHRLPPEILVELFSILLPKGIELPGWFTTSLWGLASVCQKWRNVIFSTPCLWSQFKIIVPEAPRPSFITALQLLLERSGDYPLTFVLCVGGKVPQWSFQEVLSCFLKRAGQWKDVLLTFRLSLLTGCTDLQELCFPQLRLFGICLCDTSVEPHWQFPPPLQLFPHSPLLSQLILLDFDCPPSSLHLPWDQITHLEYHGNVEWLLDILEHTPNLSVLKFDGNSRSRNLLRAEDAGGSSSPTFPFTGACLALSIHFRLVPLLQSYLDAPVNTFYP</sequence>
<proteinExistence type="predicted"/>
<accession>A0AAD5VVY8</accession>